<organism evidence="11 12">
    <name type="scientific">Pelotalea chapellei</name>
    <dbReference type="NCBI Taxonomy" id="44671"/>
    <lineage>
        <taxon>Bacteria</taxon>
        <taxon>Pseudomonadati</taxon>
        <taxon>Thermodesulfobacteriota</taxon>
        <taxon>Desulfuromonadia</taxon>
        <taxon>Geobacterales</taxon>
        <taxon>Geobacteraceae</taxon>
        <taxon>Pelotalea</taxon>
    </lineage>
</organism>
<keyword evidence="6" id="KW-0418">Kinase</keyword>
<dbReference type="PANTHER" id="PTHR43065">
    <property type="entry name" value="SENSOR HISTIDINE KINASE"/>
    <property type="match status" value="1"/>
</dbReference>
<dbReference type="Gene3D" id="1.10.287.130">
    <property type="match status" value="1"/>
</dbReference>
<dbReference type="SUPFAM" id="SSF55785">
    <property type="entry name" value="PYP-like sensor domain (PAS domain)"/>
    <property type="match status" value="1"/>
</dbReference>
<dbReference type="InterPro" id="IPR003661">
    <property type="entry name" value="HisK_dim/P_dom"/>
</dbReference>
<dbReference type="CDD" id="cd00130">
    <property type="entry name" value="PAS"/>
    <property type="match status" value="1"/>
</dbReference>
<protein>
    <recommendedName>
        <fullName evidence="2">histidine kinase</fullName>
        <ecNumber evidence="2">2.7.13.3</ecNumber>
    </recommendedName>
</protein>
<gene>
    <name evidence="11" type="ORF">KJB30_13720</name>
</gene>
<dbReference type="SUPFAM" id="SSF47384">
    <property type="entry name" value="Homodimeric domain of signal transducing histidine kinase"/>
    <property type="match status" value="1"/>
</dbReference>
<dbReference type="NCBIfam" id="TIGR00229">
    <property type="entry name" value="sensory_box"/>
    <property type="match status" value="1"/>
</dbReference>
<dbReference type="SMART" id="SM00091">
    <property type="entry name" value="PAS"/>
    <property type="match status" value="1"/>
</dbReference>
<dbReference type="CDD" id="cd00082">
    <property type="entry name" value="HisKA"/>
    <property type="match status" value="1"/>
</dbReference>
<comment type="catalytic activity">
    <reaction evidence="1">
        <text>ATP + protein L-histidine = ADP + protein N-phospho-L-histidine.</text>
        <dbReference type="EC" id="2.7.13.3"/>
    </reaction>
</comment>
<evidence type="ECO:0000256" key="9">
    <source>
        <dbReference type="SAM" id="MobiDB-lite"/>
    </source>
</evidence>
<sequence length="279" mass="31128">MNRTIGMAPQRQEQLFQISDFLPDATWAIDTSGTVIAWNKAAEELTGVKSEDMVGKGNFEYSLPFYGARRPMLIDLSIASDQEQEEGYEYFSRTNDVVEATMFVTHLPVGGLFLWAKARNLVDDSGAITGAIETVRDLTEIKHRQEITIQMEKTRVTGGLAAGVAHHINNPLGVIMQNIQNIERRISGSLTANDRVAAETGLDFEKMQHYLKQRGIFELLEMISAAGMRVTDIITRLTDTHATFHTGADHASRHEDKTTLNKPFTNKDRHESSHINIAG</sequence>
<dbReference type="RefSeq" id="WP_214300254.1">
    <property type="nucleotide sequence ID" value="NZ_JAHDYS010000013.1"/>
</dbReference>
<evidence type="ECO:0000256" key="1">
    <source>
        <dbReference type="ARBA" id="ARBA00000085"/>
    </source>
</evidence>
<accession>A0ABS5UB03</accession>
<evidence type="ECO:0000313" key="11">
    <source>
        <dbReference type="EMBL" id="MBT1072849.1"/>
    </source>
</evidence>
<dbReference type="InterPro" id="IPR035965">
    <property type="entry name" value="PAS-like_dom_sf"/>
</dbReference>
<reference evidence="11 12" key="1">
    <citation type="submission" date="2021-05" db="EMBL/GenBank/DDBJ databases">
        <title>The draft genome of Geobacter chapellei DSM 13688.</title>
        <authorList>
            <person name="Xu Z."/>
            <person name="Masuda Y."/>
            <person name="Itoh H."/>
            <person name="Senoo K."/>
        </authorList>
    </citation>
    <scope>NUCLEOTIDE SEQUENCE [LARGE SCALE GENOMIC DNA]</scope>
    <source>
        <strain evidence="11 12">DSM 13688</strain>
    </source>
</reference>
<evidence type="ECO:0000256" key="8">
    <source>
        <dbReference type="ARBA" id="ARBA00023012"/>
    </source>
</evidence>
<evidence type="ECO:0000256" key="7">
    <source>
        <dbReference type="ARBA" id="ARBA00022840"/>
    </source>
</evidence>
<dbReference type="InterPro" id="IPR036097">
    <property type="entry name" value="HisK_dim/P_sf"/>
</dbReference>
<evidence type="ECO:0000256" key="5">
    <source>
        <dbReference type="ARBA" id="ARBA00022741"/>
    </source>
</evidence>
<name>A0ABS5UB03_9BACT</name>
<dbReference type="Pfam" id="PF00989">
    <property type="entry name" value="PAS"/>
    <property type="match status" value="1"/>
</dbReference>
<dbReference type="Gene3D" id="3.30.450.20">
    <property type="entry name" value="PAS domain"/>
    <property type="match status" value="1"/>
</dbReference>
<dbReference type="PROSITE" id="PS50112">
    <property type="entry name" value="PAS"/>
    <property type="match status" value="1"/>
</dbReference>
<evidence type="ECO:0000256" key="4">
    <source>
        <dbReference type="ARBA" id="ARBA00022679"/>
    </source>
</evidence>
<evidence type="ECO:0000256" key="6">
    <source>
        <dbReference type="ARBA" id="ARBA00022777"/>
    </source>
</evidence>
<keyword evidence="3" id="KW-0597">Phosphoprotein</keyword>
<dbReference type="PANTHER" id="PTHR43065:SF46">
    <property type="entry name" value="C4-DICARBOXYLATE TRANSPORT SENSOR PROTEIN DCTB"/>
    <property type="match status" value="1"/>
</dbReference>
<dbReference type="EC" id="2.7.13.3" evidence="2"/>
<keyword evidence="5" id="KW-0547">Nucleotide-binding</keyword>
<dbReference type="InterPro" id="IPR013767">
    <property type="entry name" value="PAS_fold"/>
</dbReference>
<evidence type="ECO:0000256" key="3">
    <source>
        <dbReference type="ARBA" id="ARBA00022553"/>
    </source>
</evidence>
<proteinExistence type="predicted"/>
<keyword evidence="4" id="KW-0808">Transferase</keyword>
<evidence type="ECO:0000313" key="12">
    <source>
        <dbReference type="Proteomes" id="UP000784128"/>
    </source>
</evidence>
<dbReference type="Proteomes" id="UP000784128">
    <property type="component" value="Unassembled WGS sequence"/>
</dbReference>
<evidence type="ECO:0000256" key="2">
    <source>
        <dbReference type="ARBA" id="ARBA00012438"/>
    </source>
</evidence>
<keyword evidence="7" id="KW-0067">ATP-binding</keyword>
<feature type="compositionally biased region" description="Basic and acidic residues" evidence="9">
    <location>
        <begin position="247"/>
        <end position="273"/>
    </location>
</feature>
<dbReference type="InterPro" id="IPR000014">
    <property type="entry name" value="PAS"/>
</dbReference>
<keyword evidence="8" id="KW-0902">Two-component regulatory system</keyword>
<keyword evidence="12" id="KW-1185">Reference proteome</keyword>
<feature type="domain" description="PAS" evidence="10">
    <location>
        <begin position="11"/>
        <end position="56"/>
    </location>
</feature>
<dbReference type="EMBL" id="JAHDYS010000013">
    <property type="protein sequence ID" value="MBT1072849.1"/>
    <property type="molecule type" value="Genomic_DNA"/>
</dbReference>
<feature type="region of interest" description="Disordered" evidence="9">
    <location>
        <begin position="245"/>
        <end position="279"/>
    </location>
</feature>
<evidence type="ECO:0000259" key="10">
    <source>
        <dbReference type="PROSITE" id="PS50112"/>
    </source>
</evidence>
<comment type="caution">
    <text evidence="11">The sequence shown here is derived from an EMBL/GenBank/DDBJ whole genome shotgun (WGS) entry which is preliminary data.</text>
</comment>